<dbReference type="AlphaFoldDB" id="A0A0F7UH58"/>
<keyword evidence="1" id="KW-1133">Transmembrane helix</keyword>
<evidence type="ECO:0000256" key="1">
    <source>
        <dbReference type="SAM" id="Phobius"/>
    </source>
</evidence>
<protein>
    <recommendedName>
        <fullName evidence="3">Transmembrane protein</fullName>
    </recommendedName>
</protein>
<organism evidence="2">
    <name type="scientific">Neospora caninum (strain Liverpool)</name>
    <dbReference type="NCBI Taxonomy" id="572307"/>
    <lineage>
        <taxon>Eukaryota</taxon>
        <taxon>Sar</taxon>
        <taxon>Alveolata</taxon>
        <taxon>Apicomplexa</taxon>
        <taxon>Conoidasida</taxon>
        <taxon>Coccidia</taxon>
        <taxon>Eucoccidiorida</taxon>
        <taxon>Eimeriorina</taxon>
        <taxon>Sarcocystidae</taxon>
        <taxon>Neospora</taxon>
    </lineage>
</organism>
<keyword evidence="1" id="KW-0812">Transmembrane</keyword>
<gene>
    <name evidence="2" type="ORF">BN1204_041105</name>
</gene>
<dbReference type="EMBL" id="LN714484">
    <property type="protein sequence ID" value="CEL68341.1"/>
    <property type="molecule type" value="Genomic_DNA"/>
</dbReference>
<feature type="transmembrane region" description="Helical" evidence="1">
    <location>
        <begin position="93"/>
        <end position="122"/>
    </location>
</feature>
<proteinExistence type="predicted"/>
<evidence type="ECO:0008006" key="3">
    <source>
        <dbReference type="Google" id="ProtNLM"/>
    </source>
</evidence>
<keyword evidence="1" id="KW-0472">Membrane</keyword>
<accession>A0A0F7UH58</accession>
<feature type="transmembrane region" description="Helical" evidence="1">
    <location>
        <begin position="62"/>
        <end position="87"/>
    </location>
</feature>
<reference evidence="2" key="1">
    <citation type="journal article" date="2015" name="PLoS ONE">
        <title>Comprehensive Evaluation of Toxoplasma gondii VEG and Neospora caninum LIV Genomes with Tachyzoite Stage Transcriptome and Proteome Defines Novel Transcript Features.</title>
        <authorList>
            <person name="Ramaprasad A."/>
            <person name="Mourier T."/>
            <person name="Naeem R."/>
            <person name="Malas T.B."/>
            <person name="Moussa E."/>
            <person name="Panigrahi A."/>
            <person name="Vermont S.J."/>
            <person name="Otto T.D."/>
            <person name="Wastling J."/>
            <person name="Pain A."/>
        </authorList>
    </citation>
    <scope>NUCLEOTIDE SEQUENCE</scope>
    <source>
        <strain evidence="2">Liverpool</strain>
    </source>
</reference>
<name>A0A0F7UH58_NEOCL</name>
<evidence type="ECO:0000313" key="2">
    <source>
        <dbReference type="EMBL" id="CEL68341.1"/>
    </source>
</evidence>
<sequence length="627" mass="69147">MIRKTDPVHGLSYSARGGAPCLPETLVKDQMTRDVAKPWTTVNISTCVVSSREGVWRVVFDYIVPVVILGEVAAILISGGFVLFMFLLSQACGAVICGVLFVVVTPWVVLLNHVTSAVAVYCASRVVSRAALKHPCEWSVRSFVADCVGVGTGSLSSFLFSRFIGAGQDIPLGNLLVVGLIRSASQTLLPNTRNEYIKTPGPFFLFVESLLLFLFSRSFQAATRIFLEGCLSFFQAPHFSSEVLRACLSSFTYSISECFLLPLANSKFSKHAFRCLSSAVSHSCTPRNHETYTCKRYGGIIVAEKKGLASSHIRRYLHKEIVPQNTPSWYVARRRRGTSVWQRNRGSLAVSKGNACCFIPHLRRRVPQIPESENRSLSDLVGTAGQEPSLPSCLVRALQDSFSCSIRTSTTALQGTFRALFCTAYRTNGGVMDGGEDTGIGDIFEKSLIALVSSALTSPVYLSEPSSHFLFGSVSSAFSVSFFCSLSVSFSSVFSQFLLDLEISAAVVENPRLTHLFVSTFCSTVWAGTLEAARQQLVMPPRFTLAIRRYMFTCRSVHALEQRRRRVFRGYHHFRSRALRIPMVQLLRGGHLLVLLVKSQQSSRRPVLGEMELSIVGDENIQCSKPS</sequence>